<evidence type="ECO:0000313" key="3">
    <source>
        <dbReference type="EMBL" id="MQM25274.1"/>
    </source>
</evidence>
<dbReference type="AlphaFoldDB" id="A0A6L5G6K2"/>
<feature type="transmembrane region" description="Helical" evidence="2">
    <location>
        <begin position="45"/>
        <end position="64"/>
    </location>
</feature>
<name>A0A6L5G6K2_9ACTN</name>
<reference evidence="3 4" key="1">
    <citation type="submission" date="2019-10" db="EMBL/GenBank/DDBJ databases">
        <title>Glycomyces albidus sp. nov., a novel actinomycete isolated from rhizosphere soil of wheat (Triticum aestivum L.).</title>
        <authorList>
            <person name="Qian L."/>
        </authorList>
    </citation>
    <scope>NUCLEOTIDE SEQUENCE [LARGE SCALE GENOMIC DNA]</scope>
    <source>
        <strain evidence="3 4">NEAU-7082</strain>
    </source>
</reference>
<proteinExistence type="predicted"/>
<organism evidence="3 4">
    <name type="scientific">Glycomyces albidus</name>
    <dbReference type="NCBI Taxonomy" id="2656774"/>
    <lineage>
        <taxon>Bacteria</taxon>
        <taxon>Bacillati</taxon>
        <taxon>Actinomycetota</taxon>
        <taxon>Actinomycetes</taxon>
        <taxon>Glycomycetales</taxon>
        <taxon>Glycomycetaceae</taxon>
        <taxon>Glycomyces</taxon>
    </lineage>
</organism>
<feature type="compositionally biased region" description="Low complexity" evidence="1">
    <location>
        <begin position="87"/>
        <end position="102"/>
    </location>
</feature>
<keyword evidence="2" id="KW-0812">Transmembrane</keyword>
<protein>
    <submittedName>
        <fullName evidence="3">Uncharacterized protein</fullName>
    </submittedName>
</protein>
<feature type="region of interest" description="Disordered" evidence="1">
    <location>
        <begin position="71"/>
        <end position="109"/>
    </location>
</feature>
<dbReference type="Proteomes" id="UP000477750">
    <property type="component" value="Unassembled WGS sequence"/>
</dbReference>
<evidence type="ECO:0000256" key="2">
    <source>
        <dbReference type="SAM" id="Phobius"/>
    </source>
</evidence>
<sequence>MTNPEQRDPIYGLFDEYESATAAETRPRSADQLRRKAVHLRMRRTAVAGAAALALIAPATWVLANVAGADGQEQPQAGAPGGVDQESPTAPADPDPASSGTPGAEDDSIDATDIVGATVDMPSFVPGDTAVEDVCGSGDTVVVDGTYHGAGVSGEVEEGETFLLVLTNAAVTEEDRVAYADGTAALSDLSLVGYFGCDFGDEFVFQTVVLENTGEGTWTAEQLVHSEPGGEVIKGVITGNDGELLVGFAERWDPGAVSGTDTEHWIDTVRVDGNGTVVREPSEHDYWSIVIDSSPMFSAE</sequence>
<gene>
    <name evidence="3" type="ORF">GFD30_06775</name>
</gene>
<comment type="caution">
    <text evidence="3">The sequence shown here is derived from an EMBL/GenBank/DDBJ whole genome shotgun (WGS) entry which is preliminary data.</text>
</comment>
<dbReference type="RefSeq" id="WP_153024419.1">
    <property type="nucleotide sequence ID" value="NZ_WIAO01000005.1"/>
</dbReference>
<accession>A0A6L5G6K2</accession>
<evidence type="ECO:0000256" key="1">
    <source>
        <dbReference type="SAM" id="MobiDB-lite"/>
    </source>
</evidence>
<keyword evidence="4" id="KW-1185">Reference proteome</keyword>
<keyword evidence="2" id="KW-0472">Membrane</keyword>
<dbReference type="EMBL" id="WIAO01000005">
    <property type="protein sequence ID" value="MQM25274.1"/>
    <property type="molecule type" value="Genomic_DNA"/>
</dbReference>
<keyword evidence="2" id="KW-1133">Transmembrane helix</keyword>
<evidence type="ECO:0000313" key="4">
    <source>
        <dbReference type="Proteomes" id="UP000477750"/>
    </source>
</evidence>